<name>A0A931BP65_9HYPH</name>
<dbReference type="SUPFAM" id="SSF51120">
    <property type="entry name" value="beta-Roll"/>
    <property type="match status" value="4"/>
</dbReference>
<dbReference type="GO" id="GO:0005509">
    <property type="term" value="F:calcium ion binding"/>
    <property type="evidence" value="ECO:0007669"/>
    <property type="project" value="InterPro"/>
</dbReference>
<comment type="caution">
    <text evidence="3">The sequence shown here is derived from an EMBL/GenBank/DDBJ whole genome shotgun (WGS) entry which is preliminary data.</text>
</comment>
<dbReference type="InterPro" id="IPR018511">
    <property type="entry name" value="Hemolysin-typ_Ca-bd_CS"/>
</dbReference>
<accession>A0A931BP65</accession>
<dbReference type="PRINTS" id="PR00313">
    <property type="entry name" value="CABNDNGRPT"/>
</dbReference>
<dbReference type="Proteomes" id="UP000599312">
    <property type="component" value="Unassembled WGS sequence"/>
</dbReference>
<dbReference type="Gene3D" id="2.150.10.10">
    <property type="entry name" value="Serralysin-like metalloprotease, C-terminal"/>
    <property type="match status" value="5"/>
</dbReference>
<keyword evidence="2" id="KW-0964">Secreted</keyword>
<dbReference type="InterPro" id="IPR011049">
    <property type="entry name" value="Serralysin-like_metalloprot_C"/>
</dbReference>
<sequence>MTTRSLKISSAFADLVEVTQKATEAGQDHVGTAAQFDIISYEDAPATATTPKILGLVASLDNAFAGIQTGWAKDATYDSIEGLTGSAFADTLIGNASDNMLIGGKGSDILIGGLGADTLNGSDGDPLDIDVASYRNATAAVEVYLGNAAANKGEAAGDKFISIEGIEGSRFNDLLVGDAGKNSISGGAGDDTIIGGAGGDTLDGGDGIDTLSFVTATAGVQASLLAGGGDGSNGVDSVGDKYSNFENMIGSAYADFLTGDSKDNLIQAGAGNDGLYAGAGNDTLDGGTGADNMQGQAGNDTYMVDDLGDVVIEAAGNGYDTVITSISLVLSGAEIEVLKAVAGTAPLSLTANSYNNLIIGNDAGNIIDGKGGADTMEGGNGNDIYYVDNAGDRVLETAKGGSDDKVFTSVSYTLDAYVEHLTAAGSSAIKLTGNELNNTLLGNSGANTINGGAGDDTIYGGLGKDALAGGAGKDVFVFDTKASSANVDKITDFNVKDDSIYLDNAIFRKLGKGVFESPGKLNKKFFTVGSQAKDKDDYVIYDKKAGVLYYDADGNGAGKAVAIATLSKNLKMTAADFFVI</sequence>
<reference evidence="3" key="1">
    <citation type="submission" date="2020-11" db="EMBL/GenBank/DDBJ databases">
        <authorList>
            <person name="Kim M.K."/>
        </authorList>
    </citation>
    <scope>NUCLEOTIDE SEQUENCE</scope>
    <source>
        <strain evidence="3">BT350</strain>
    </source>
</reference>
<dbReference type="AlphaFoldDB" id="A0A931BP65"/>
<comment type="subcellular location">
    <subcellularLocation>
        <location evidence="1">Secreted</location>
    </subcellularLocation>
</comment>
<dbReference type="InterPro" id="IPR001343">
    <property type="entry name" value="Hemolysn_Ca-bd"/>
</dbReference>
<keyword evidence="4" id="KW-1185">Reference proteome</keyword>
<dbReference type="InterPro" id="IPR050557">
    <property type="entry name" value="RTX_toxin/Mannuronan_C5-epim"/>
</dbReference>
<dbReference type="Pfam" id="PF00353">
    <property type="entry name" value="HemolysinCabind"/>
    <property type="match status" value="5"/>
</dbReference>
<protein>
    <submittedName>
        <fullName evidence="3">Calcium-binding protein</fullName>
    </submittedName>
</protein>
<gene>
    <name evidence="3" type="ORF">I2H38_05180</name>
</gene>
<organism evidence="3 4">
    <name type="scientific">Microvirga alba</name>
    <dbReference type="NCBI Taxonomy" id="2791025"/>
    <lineage>
        <taxon>Bacteria</taxon>
        <taxon>Pseudomonadati</taxon>
        <taxon>Pseudomonadota</taxon>
        <taxon>Alphaproteobacteria</taxon>
        <taxon>Hyphomicrobiales</taxon>
        <taxon>Methylobacteriaceae</taxon>
        <taxon>Microvirga</taxon>
    </lineage>
</organism>
<dbReference type="GO" id="GO:0005576">
    <property type="term" value="C:extracellular region"/>
    <property type="evidence" value="ECO:0007669"/>
    <property type="project" value="UniProtKB-SubCell"/>
</dbReference>
<dbReference type="PANTHER" id="PTHR38340:SF1">
    <property type="entry name" value="S-LAYER PROTEIN"/>
    <property type="match status" value="1"/>
</dbReference>
<dbReference type="PANTHER" id="PTHR38340">
    <property type="entry name" value="S-LAYER PROTEIN"/>
    <property type="match status" value="1"/>
</dbReference>
<dbReference type="RefSeq" id="WP_196270767.1">
    <property type="nucleotide sequence ID" value="NZ_JADQDO010000002.1"/>
</dbReference>
<proteinExistence type="predicted"/>
<dbReference type="PROSITE" id="PS00330">
    <property type="entry name" value="HEMOLYSIN_CALCIUM"/>
    <property type="match status" value="3"/>
</dbReference>
<evidence type="ECO:0000256" key="1">
    <source>
        <dbReference type="ARBA" id="ARBA00004613"/>
    </source>
</evidence>
<dbReference type="EMBL" id="JADQDO010000002">
    <property type="protein sequence ID" value="MBF9232770.1"/>
    <property type="molecule type" value="Genomic_DNA"/>
</dbReference>
<evidence type="ECO:0000313" key="3">
    <source>
        <dbReference type="EMBL" id="MBF9232770.1"/>
    </source>
</evidence>
<evidence type="ECO:0000313" key="4">
    <source>
        <dbReference type="Proteomes" id="UP000599312"/>
    </source>
</evidence>
<evidence type="ECO:0000256" key="2">
    <source>
        <dbReference type="ARBA" id="ARBA00022525"/>
    </source>
</evidence>